<organism evidence="1 2">
    <name type="scientific">Brassica napus</name>
    <name type="common">Rape</name>
    <dbReference type="NCBI Taxonomy" id="3708"/>
    <lineage>
        <taxon>Eukaryota</taxon>
        <taxon>Viridiplantae</taxon>
        <taxon>Streptophyta</taxon>
        <taxon>Embryophyta</taxon>
        <taxon>Tracheophyta</taxon>
        <taxon>Spermatophyta</taxon>
        <taxon>Magnoliopsida</taxon>
        <taxon>eudicotyledons</taxon>
        <taxon>Gunneridae</taxon>
        <taxon>Pentapetalae</taxon>
        <taxon>rosids</taxon>
        <taxon>malvids</taxon>
        <taxon>Brassicales</taxon>
        <taxon>Brassicaceae</taxon>
        <taxon>Brassiceae</taxon>
        <taxon>Brassica</taxon>
    </lineage>
</organism>
<dbReference type="PaxDb" id="3708-A0A078H9B0"/>
<dbReference type="EMBL" id="LK032314">
    <property type="protein sequence ID" value="CDY33448.1"/>
    <property type="molecule type" value="Genomic_DNA"/>
</dbReference>
<evidence type="ECO:0000313" key="1">
    <source>
        <dbReference type="EMBL" id="CDY33448.1"/>
    </source>
</evidence>
<name>A0A078H9B0_BRANA</name>
<accession>A0A078H9B0</accession>
<proteinExistence type="predicted"/>
<reference evidence="1 2" key="1">
    <citation type="journal article" date="2014" name="Science">
        <title>Plant genetics. Early allopolyploid evolution in the post-Neolithic Brassica napus oilseed genome.</title>
        <authorList>
            <person name="Chalhoub B."/>
            <person name="Denoeud F."/>
            <person name="Liu S."/>
            <person name="Parkin I.A."/>
            <person name="Tang H."/>
            <person name="Wang X."/>
            <person name="Chiquet J."/>
            <person name="Belcram H."/>
            <person name="Tong C."/>
            <person name="Samans B."/>
            <person name="Correa M."/>
            <person name="Da Silva C."/>
            <person name="Just J."/>
            <person name="Falentin C."/>
            <person name="Koh C.S."/>
            <person name="Le Clainche I."/>
            <person name="Bernard M."/>
            <person name="Bento P."/>
            <person name="Noel B."/>
            <person name="Labadie K."/>
            <person name="Alberti A."/>
            <person name="Charles M."/>
            <person name="Arnaud D."/>
            <person name="Guo H."/>
            <person name="Daviaud C."/>
            <person name="Alamery S."/>
            <person name="Jabbari K."/>
            <person name="Zhao M."/>
            <person name="Edger P.P."/>
            <person name="Chelaifa H."/>
            <person name="Tack D."/>
            <person name="Lassalle G."/>
            <person name="Mestiri I."/>
            <person name="Schnel N."/>
            <person name="Le Paslier M.C."/>
            <person name="Fan G."/>
            <person name="Renault V."/>
            <person name="Bayer P.E."/>
            <person name="Golicz A.A."/>
            <person name="Manoli S."/>
            <person name="Lee T.H."/>
            <person name="Thi V.H."/>
            <person name="Chalabi S."/>
            <person name="Hu Q."/>
            <person name="Fan C."/>
            <person name="Tollenaere R."/>
            <person name="Lu Y."/>
            <person name="Battail C."/>
            <person name="Shen J."/>
            <person name="Sidebottom C.H."/>
            <person name="Wang X."/>
            <person name="Canaguier A."/>
            <person name="Chauveau A."/>
            <person name="Berard A."/>
            <person name="Deniot G."/>
            <person name="Guan M."/>
            <person name="Liu Z."/>
            <person name="Sun F."/>
            <person name="Lim Y.P."/>
            <person name="Lyons E."/>
            <person name="Town C.D."/>
            <person name="Bancroft I."/>
            <person name="Wang X."/>
            <person name="Meng J."/>
            <person name="Ma J."/>
            <person name="Pires J.C."/>
            <person name="King G.J."/>
            <person name="Brunel D."/>
            <person name="Delourme R."/>
            <person name="Renard M."/>
            <person name="Aury J.M."/>
            <person name="Adams K.L."/>
            <person name="Batley J."/>
            <person name="Snowdon R.J."/>
            <person name="Tost J."/>
            <person name="Edwards D."/>
            <person name="Zhou Y."/>
            <person name="Hua W."/>
            <person name="Sharpe A.G."/>
            <person name="Paterson A.H."/>
            <person name="Guan C."/>
            <person name="Wincker P."/>
        </authorList>
    </citation>
    <scope>NUCLEOTIDE SEQUENCE [LARGE SCALE GENOMIC DNA]</scope>
    <source>
        <strain evidence="2">cv. Darmor-bzh</strain>
    </source>
</reference>
<dbReference type="Gramene" id="CDY33448">
    <property type="protein sequence ID" value="CDY33448"/>
    <property type="gene ID" value="GSBRNA2T00054377001"/>
</dbReference>
<dbReference type="AlphaFoldDB" id="A0A078H9B0"/>
<keyword evidence="2" id="KW-1185">Reference proteome</keyword>
<sequence length="25" mass="2908">MFLGHHYRQGGSFVALAEYIVNRQN</sequence>
<gene>
    <name evidence="1" type="primary">BnaC01g32770D</name>
    <name evidence="1" type="ORF">GSBRNA2T00054377001</name>
</gene>
<protein>
    <submittedName>
        <fullName evidence="1">BnaC01g32770D protein</fullName>
    </submittedName>
</protein>
<evidence type="ECO:0000313" key="2">
    <source>
        <dbReference type="Proteomes" id="UP000028999"/>
    </source>
</evidence>
<dbReference type="Proteomes" id="UP000028999">
    <property type="component" value="Unassembled WGS sequence"/>
</dbReference>